<accession>A0ABV6W4F1</accession>
<gene>
    <name evidence="5" type="ORF">ACEZDE_30190</name>
</gene>
<dbReference type="Gene3D" id="2.60.120.200">
    <property type="match status" value="1"/>
</dbReference>
<proteinExistence type="predicted"/>
<dbReference type="SUPFAM" id="SSF49899">
    <property type="entry name" value="Concanavalin A-like lectins/glucanases"/>
    <property type="match status" value="1"/>
</dbReference>
<dbReference type="InterPro" id="IPR013320">
    <property type="entry name" value="ConA-like_dom_sf"/>
</dbReference>
<evidence type="ECO:0000313" key="6">
    <source>
        <dbReference type="Proteomes" id="UP001592531"/>
    </source>
</evidence>
<name>A0ABV6W4F1_9ACTN</name>
<keyword evidence="2" id="KW-1015">Disulfide bond</keyword>
<dbReference type="InterPro" id="IPR006558">
    <property type="entry name" value="LamG-like"/>
</dbReference>
<sequence length="1209" mass="122883">MTADTAGGFSTVIVVKSAAAASNPVLKSLVFGTATSGLTLANDAQGALSAVDGTGATVFSAATPMMWDSSTDPATPAPQVQASPAGRTTSQLVAATTADTDGAVDGDPATSSPQGPGANAQTAAMPATVSGSAISLTPDQSILTGADTQYPVYLDPSWIPDDRTLQSFTWTQSASPSSASNYHTGSSTSLYPAVGTCGNDYAGGCSPSDTERTYYQFNTTAWNGAIIHTAWLNVKQHASANWSCTTTYPVSLYTTPPISSSTTWNSMKDATVTKVGTIDMAGAGGDCGTDVAYGYNIAGTVKSLLNGTTAHNTLTFGLMSGAESNDLGFKRFTANPTLTITYDRTPTPPTGLKTSKAQAGSYASGALAANDTCTATANSAYSTWGWINAAGTTLNAAPSGPSQAQYAAAYRLWDDSVSSTSDVYDFTTGYVNKGTNAPSQAQTVQYVDPTTGAVVNNGANLIDGHLYGWDAASSDGLVPNSAGSSVCHFRVDATAPTFTFGTSTDFPPSGSGTTPTKHLGDTGTIPFTDGDATPVNYTGTAQPAQVSGVACMRYGNDPTLTSDAWKCGSQLPTGSISTTPAHWGTNIVFAQVMDAAGNQSQIQPYSFYVPWTAGKLAYGDVTGDGVPDVLAANPTTGNLLDYQQARNFTPATATNDPAATAAQAPPSDPNADTTTNGWNGFHITHRGSVTGTANVDDLFVHQDASPTDTSTTKLGGSQLYWYPNNTQDPGFFTAGGTALHRPDCDPAAGSCAGFTDGDTWANTSQITPIGSMGDIPNPDGGDTNGLLAVEGDNLWYYALADGAGTSTGDGSNATRFAPPTLVASGGWSHYDLMVPGDATATGKPAIWARVRTAVGGHAAGDIIQFPITVDTAATYQPQIVAPNSIPSPQPGAGVSCNTGSDGYPVCTYTRITGVGTPTTIGTGFATAAYPLIGADSDLSGTSATPGTGTPDLWASTGSGAITVFNGTTTDGTATTAVTGLTHPDDQWLLATGGTDANGQHPATNLGSVTFSATDVPAGPNALTAAGGSANLTGSTSTFLKASAPAVNTQSSYTVSAWVKTSSATATGSAIGQGTTAHQAFYLGYDSTQKAWFYQTTTTNDANAAFPTAESPANSATPGTWAHLVATYSAPTHNPDGSTVAGFMTLYVNGTLVATAANATPQYDSTLPLTIGGCVHTATSTTDYSSFTGSIADVRTFPYTLTAIQAAQLK</sequence>
<comment type="caution">
    <text evidence="5">The sequence shown here is derived from an EMBL/GenBank/DDBJ whole genome shotgun (WGS) entry which is preliminary data.</text>
</comment>
<dbReference type="Proteomes" id="UP001592531">
    <property type="component" value="Unassembled WGS sequence"/>
</dbReference>
<keyword evidence="6" id="KW-1185">Reference proteome</keyword>
<feature type="region of interest" description="Disordered" evidence="3">
    <location>
        <begin position="67"/>
        <end position="126"/>
    </location>
</feature>
<evidence type="ECO:0000256" key="1">
    <source>
        <dbReference type="ARBA" id="ARBA00022729"/>
    </source>
</evidence>
<dbReference type="Pfam" id="PF13385">
    <property type="entry name" value="Laminin_G_3"/>
    <property type="match status" value="1"/>
</dbReference>
<dbReference type="RefSeq" id="WP_380543012.1">
    <property type="nucleotide sequence ID" value="NZ_JBHFAB010000031.1"/>
</dbReference>
<organism evidence="5 6">
    <name type="scientific">Streptacidiphilus cavernicola</name>
    <dbReference type="NCBI Taxonomy" id="3342716"/>
    <lineage>
        <taxon>Bacteria</taxon>
        <taxon>Bacillati</taxon>
        <taxon>Actinomycetota</taxon>
        <taxon>Actinomycetes</taxon>
        <taxon>Kitasatosporales</taxon>
        <taxon>Streptomycetaceae</taxon>
        <taxon>Streptacidiphilus</taxon>
    </lineage>
</organism>
<feature type="compositionally biased region" description="Low complexity" evidence="3">
    <location>
        <begin position="93"/>
        <end position="110"/>
    </location>
</feature>
<evidence type="ECO:0000259" key="4">
    <source>
        <dbReference type="SMART" id="SM00560"/>
    </source>
</evidence>
<evidence type="ECO:0000256" key="3">
    <source>
        <dbReference type="SAM" id="MobiDB-lite"/>
    </source>
</evidence>
<evidence type="ECO:0000313" key="5">
    <source>
        <dbReference type="EMBL" id="MFC1420884.1"/>
    </source>
</evidence>
<feature type="region of interest" description="Disordered" evidence="3">
    <location>
        <begin position="651"/>
        <end position="679"/>
    </location>
</feature>
<dbReference type="SMART" id="SM00560">
    <property type="entry name" value="LamGL"/>
    <property type="match status" value="1"/>
</dbReference>
<keyword evidence="1" id="KW-0732">Signal</keyword>
<feature type="compositionally biased region" description="Polar residues" evidence="3">
    <location>
        <begin position="111"/>
        <end position="122"/>
    </location>
</feature>
<feature type="domain" description="LamG-like jellyroll fold" evidence="4">
    <location>
        <begin position="1050"/>
        <end position="1203"/>
    </location>
</feature>
<feature type="compositionally biased region" description="Low complexity" evidence="3">
    <location>
        <begin position="651"/>
        <end position="665"/>
    </location>
</feature>
<reference evidence="5 6" key="1">
    <citation type="submission" date="2024-09" db="EMBL/GenBank/DDBJ databases">
        <authorList>
            <person name="Lee S.D."/>
        </authorList>
    </citation>
    <scope>NUCLEOTIDE SEQUENCE [LARGE SCALE GENOMIC DNA]</scope>
    <source>
        <strain evidence="5 6">N8-3</strain>
    </source>
</reference>
<evidence type="ECO:0000256" key="2">
    <source>
        <dbReference type="ARBA" id="ARBA00023157"/>
    </source>
</evidence>
<feature type="compositionally biased region" description="Polar residues" evidence="3">
    <location>
        <begin position="68"/>
        <end position="92"/>
    </location>
</feature>
<protein>
    <submittedName>
        <fullName evidence="5">LamG domain-containing protein</fullName>
    </submittedName>
</protein>
<dbReference type="EMBL" id="JBHFAB010000031">
    <property type="protein sequence ID" value="MFC1420884.1"/>
    <property type="molecule type" value="Genomic_DNA"/>
</dbReference>